<dbReference type="Gene3D" id="3.20.20.240">
    <property type="entry name" value="Methylmalonyl-CoA mutase"/>
    <property type="match status" value="1"/>
</dbReference>
<keyword evidence="8" id="KW-1185">Reference proteome</keyword>
<dbReference type="Gene3D" id="3.40.50.280">
    <property type="entry name" value="Cobalamin-binding domain"/>
    <property type="match status" value="1"/>
</dbReference>
<proteinExistence type="inferred from homology"/>
<dbReference type="GO" id="GO:0004494">
    <property type="term" value="F:methylmalonyl-CoA mutase activity"/>
    <property type="evidence" value="ECO:0007669"/>
    <property type="project" value="UniProtKB-EC"/>
</dbReference>
<evidence type="ECO:0000256" key="5">
    <source>
        <dbReference type="ARBA" id="ARBA00023285"/>
    </source>
</evidence>
<protein>
    <submittedName>
        <fullName evidence="7">Methylmalonyl-CoA mutase</fullName>
    </submittedName>
</protein>
<dbReference type="InterPro" id="IPR016176">
    <property type="entry name" value="Cbl-dep_enz_cat"/>
</dbReference>
<evidence type="ECO:0000313" key="7">
    <source>
        <dbReference type="EMBL" id="QMU28882.1"/>
    </source>
</evidence>
<dbReference type="GO" id="GO:0031419">
    <property type="term" value="F:cobalamin binding"/>
    <property type="evidence" value="ECO:0007669"/>
    <property type="project" value="UniProtKB-KW"/>
</dbReference>
<dbReference type="Pfam" id="PF01642">
    <property type="entry name" value="MM_CoA_mutase"/>
    <property type="match status" value="1"/>
</dbReference>
<dbReference type="SUPFAM" id="SSF52242">
    <property type="entry name" value="Cobalamin (vitamin B12)-binding domain"/>
    <property type="match status" value="1"/>
</dbReference>
<dbReference type="EMBL" id="CP055153">
    <property type="protein sequence ID" value="QMU28882.1"/>
    <property type="molecule type" value="Genomic_DNA"/>
</dbReference>
<evidence type="ECO:0000256" key="4">
    <source>
        <dbReference type="ARBA" id="ARBA00023235"/>
    </source>
</evidence>
<dbReference type="KEGG" id="add:HUW48_12905"/>
<evidence type="ECO:0000259" key="6">
    <source>
        <dbReference type="Pfam" id="PF01642"/>
    </source>
</evidence>
<dbReference type="GO" id="GO:0046872">
    <property type="term" value="F:metal ion binding"/>
    <property type="evidence" value="ECO:0007669"/>
    <property type="project" value="InterPro"/>
</dbReference>
<accession>A0A7L7L7S7</accession>
<sequence>MPDSLKRLSLFPEFKKISGSEWANKVRKDLKGEDPESLTWHSPEGITIQPCYHSEDLADQPLTEAIPVQYPFVRGHKTANNNWENIAVITVSHNFCSAVDKGAKAVEQGADGLHFILQDKVILDFNYLLQHIDYNRFSISFTVSQKPTDFLKTFYNVLQELHISTSVLRGFIYFNLSEAHTFYTRSYYDELAALLKVYQDNTSYKLLSINGAGFAFKGGTVVQEIAYTISAAVACLDELTNRGIPAELVARNMHFQLAVGTNYFFEMAKLRAIRLLWATIIKSYGLDLEAAAALRVHSQTSRWHQTTFDPHINLLRTTTEAMAAVLGGCDSLAVCSFDNTIRPENEFSERIARNISLLLKEEAYLHQIIDPAAGSYYLETLTSQLAESAWQIFQDLEKTGGFVANWQNNYIKNSLNEVAQQKFKKVASGEDILVGTNKFINPKEKFDYDPEKLIQSNYFDTTRAAYSLEVMRFAVELHYLKRRQKPKVVIASVGDAIQRHLNASFAKEFFGCAGFTTEIQHFNSVTEAAQALPLVSGEVIVLSSSTKEYQSFAQQIGPALKSHKNKPAIILAANPHHMKAELKEQGFDEFLFQGCDTTTIVARIQEHLQKEQTIDS</sequence>
<reference evidence="7 8" key="2">
    <citation type="submission" date="2020-08" db="EMBL/GenBank/DDBJ databases">
        <title>Adhaeribacter dokdonensis sp. nov., isolated from the rhizosphere of Elymus tsukushiensis, a plant native to the Dokdo Islands, Republic of Korea.</title>
        <authorList>
            <person name="Ghim S.Y."/>
        </authorList>
    </citation>
    <scope>NUCLEOTIDE SEQUENCE [LARGE SCALE GENOMIC DNA]</scope>
    <source>
        <strain evidence="7 8">KUDC8001</strain>
    </source>
</reference>
<dbReference type="Proteomes" id="UP000514509">
    <property type="component" value="Chromosome"/>
</dbReference>
<dbReference type="PANTHER" id="PTHR48101">
    <property type="entry name" value="METHYLMALONYL-COA MUTASE, MITOCHONDRIAL-RELATED"/>
    <property type="match status" value="1"/>
</dbReference>
<keyword evidence="4" id="KW-0413">Isomerase</keyword>
<keyword evidence="3" id="KW-0846">Cobalamin</keyword>
<feature type="domain" description="Methylmalonyl-CoA mutase alpha/beta chain catalytic" evidence="6">
    <location>
        <begin position="122"/>
        <end position="451"/>
    </location>
</feature>
<gene>
    <name evidence="7" type="ORF">HUW48_12905</name>
</gene>
<dbReference type="AlphaFoldDB" id="A0A7L7L7S7"/>
<dbReference type="GO" id="GO:0005737">
    <property type="term" value="C:cytoplasm"/>
    <property type="evidence" value="ECO:0007669"/>
    <property type="project" value="TreeGrafter"/>
</dbReference>
<dbReference type="RefSeq" id="WP_182416064.1">
    <property type="nucleotide sequence ID" value="NZ_CP055153.1"/>
</dbReference>
<dbReference type="InterPro" id="IPR036724">
    <property type="entry name" value="Cobalamin-bd_sf"/>
</dbReference>
<keyword evidence="5" id="KW-0170">Cobalt</keyword>
<evidence type="ECO:0000256" key="3">
    <source>
        <dbReference type="ARBA" id="ARBA00022628"/>
    </source>
</evidence>
<dbReference type="SUPFAM" id="SSF51703">
    <property type="entry name" value="Cobalamin (vitamin B12)-dependent enzymes"/>
    <property type="match status" value="1"/>
</dbReference>
<dbReference type="PANTHER" id="PTHR48101:SF1">
    <property type="entry name" value="METHYLMALONYL-COA MUTASE, LARGE SUBUNIT"/>
    <property type="match status" value="1"/>
</dbReference>
<evidence type="ECO:0000256" key="2">
    <source>
        <dbReference type="ARBA" id="ARBA00008465"/>
    </source>
</evidence>
<organism evidence="7 8">
    <name type="scientific">Adhaeribacter radiodurans</name>
    <dbReference type="NCBI Taxonomy" id="2745197"/>
    <lineage>
        <taxon>Bacteria</taxon>
        <taxon>Pseudomonadati</taxon>
        <taxon>Bacteroidota</taxon>
        <taxon>Cytophagia</taxon>
        <taxon>Cytophagales</taxon>
        <taxon>Hymenobacteraceae</taxon>
        <taxon>Adhaeribacter</taxon>
    </lineage>
</organism>
<dbReference type="GO" id="GO:0019678">
    <property type="term" value="P:propionate metabolic process, methylmalonyl pathway"/>
    <property type="evidence" value="ECO:0007669"/>
    <property type="project" value="TreeGrafter"/>
</dbReference>
<dbReference type="InterPro" id="IPR006099">
    <property type="entry name" value="MeMalonylCoA_mutase_a/b_cat"/>
</dbReference>
<comment type="similarity">
    <text evidence="2">Belongs to the methylmalonyl-CoA mutase family.</text>
</comment>
<name>A0A7L7L7S7_9BACT</name>
<comment type="cofactor">
    <cofactor evidence="1">
        <name>adenosylcob(III)alamin</name>
        <dbReference type="ChEBI" id="CHEBI:18408"/>
    </cofactor>
</comment>
<reference evidence="7 8" key="1">
    <citation type="submission" date="2020-06" db="EMBL/GenBank/DDBJ databases">
        <authorList>
            <person name="Hwang Y.J."/>
        </authorList>
    </citation>
    <scope>NUCLEOTIDE SEQUENCE [LARGE SCALE GENOMIC DNA]</scope>
    <source>
        <strain evidence="7 8">KUDC8001</strain>
    </source>
</reference>
<evidence type="ECO:0000256" key="1">
    <source>
        <dbReference type="ARBA" id="ARBA00001922"/>
    </source>
</evidence>
<evidence type="ECO:0000313" key="8">
    <source>
        <dbReference type="Proteomes" id="UP000514509"/>
    </source>
</evidence>